<reference evidence="1 2" key="1">
    <citation type="submission" date="2015-11" db="EMBL/GenBank/DDBJ databases">
        <title>Genomic analysis of 38 Legionella species identifies large and diverse effector repertoires.</title>
        <authorList>
            <person name="Burstein D."/>
            <person name="Amaro F."/>
            <person name="Zusman T."/>
            <person name="Lifshitz Z."/>
            <person name="Cohen O."/>
            <person name="Gilbert J.A."/>
            <person name="Pupko T."/>
            <person name="Shuman H.A."/>
            <person name="Segal G."/>
        </authorList>
    </citation>
    <scope>NUCLEOTIDE SEQUENCE [LARGE SCALE GENOMIC DNA]</scope>
    <source>
        <strain evidence="1 2">IMVS3376</strain>
    </source>
</reference>
<dbReference type="Proteomes" id="UP000054926">
    <property type="component" value="Unassembled WGS sequence"/>
</dbReference>
<dbReference type="OrthoDB" id="5649830at2"/>
<keyword evidence="2" id="KW-1185">Reference proteome</keyword>
<evidence type="ECO:0000313" key="1">
    <source>
        <dbReference type="EMBL" id="KTD69281.1"/>
    </source>
</evidence>
<dbReference type="RefSeq" id="WP_058511231.1">
    <property type="nucleotide sequence ID" value="NZ_LNYY01000019.1"/>
</dbReference>
<sequence length="360" mass="41021">MQAKAVEKGNVFSYVSIEGNEKVERNLSAVSLEKAPYFYCSSGTNSASKGTWFPCYGIQEGWIIKPAHTSFPENFSVFIRNMFLSKQVSFPLVERNQIECTNEVHMIEKKLQAFARRFGNIESLLFSYAVGGGYWNTKDSFVLRNYLDAVYAKELHAIKSNCPEISILRNPPAATKDREFFADFDNNPIGALSAAKRLHSALEEQRSHIEPFALKIKRKDITTQPPLLPKTAKSPLLSQTLFCRPENRVVQNHAPQNREVLSKNLTPKSHKDLTYALDDYLAFEWEADKSCVATNSTRKEAANSLLKWIKGGEIMLTHNQINALEEKSVLRNIFEDIKRSDFYTHNSHKLHMESTSFSLR</sequence>
<name>A0A0W0ZJM5_9GAMM</name>
<dbReference type="EMBL" id="LNYY01000019">
    <property type="protein sequence ID" value="KTD69281.1"/>
    <property type="molecule type" value="Genomic_DNA"/>
</dbReference>
<protein>
    <submittedName>
        <fullName evidence="1">Uncharacterized protein</fullName>
    </submittedName>
</protein>
<dbReference type="PATRIC" id="fig|947033.5.peg.2587"/>
<organism evidence="1 2">
    <name type="scientific">Legionella steelei</name>
    <dbReference type="NCBI Taxonomy" id="947033"/>
    <lineage>
        <taxon>Bacteria</taxon>
        <taxon>Pseudomonadati</taxon>
        <taxon>Pseudomonadota</taxon>
        <taxon>Gammaproteobacteria</taxon>
        <taxon>Legionellales</taxon>
        <taxon>Legionellaceae</taxon>
        <taxon>Legionella</taxon>
    </lineage>
</organism>
<proteinExistence type="predicted"/>
<comment type="caution">
    <text evidence="1">The sequence shown here is derived from an EMBL/GenBank/DDBJ whole genome shotgun (WGS) entry which is preliminary data.</text>
</comment>
<dbReference type="AlphaFoldDB" id="A0A0W0ZJM5"/>
<evidence type="ECO:0000313" key="2">
    <source>
        <dbReference type="Proteomes" id="UP000054926"/>
    </source>
</evidence>
<accession>A0A0W0ZJM5</accession>
<gene>
    <name evidence="1" type="ORF">Lste_2439</name>
</gene>